<accession>A0ABW2INF8</accession>
<dbReference type="Proteomes" id="UP001596492">
    <property type="component" value="Unassembled WGS sequence"/>
</dbReference>
<evidence type="ECO:0000256" key="2">
    <source>
        <dbReference type="ARBA" id="ARBA00022679"/>
    </source>
</evidence>
<evidence type="ECO:0000259" key="4">
    <source>
        <dbReference type="Pfam" id="PF00294"/>
    </source>
</evidence>
<dbReference type="PANTHER" id="PTHR43320:SF2">
    <property type="entry name" value="2-DEHYDRO-3-DEOXYGLUCONOKINASE_2-DEHYDRO-3-DEOXYGALACTONOKINASE"/>
    <property type="match status" value="1"/>
</dbReference>
<dbReference type="InterPro" id="IPR029056">
    <property type="entry name" value="Ribokinase-like"/>
</dbReference>
<proteinExistence type="inferred from homology"/>
<comment type="similarity">
    <text evidence="1">Belongs to the carbohydrate kinase PfkB family.</text>
</comment>
<dbReference type="Pfam" id="PF00294">
    <property type="entry name" value="PfkB"/>
    <property type="match status" value="1"/>
</dbReference>
<feature type="domain" description="Carbohydrate kinase PfkB" evidence="4">
    <location>
        <begin position="1"/>
        <end position="311"/>
    </location>
</feature>
<dbReference type="EMBL" id="JBHTBR010000005">
    <property type="protein sequence ID" value="MFC7292718.1"/>
    <property type="molecule type" value="Genomic_DNA"/>
</dbReference>
<comment type="caution">
    <text evidence="5">The sequence shown here is derived from an EMBL/GenBank/DDBJ whole genome shotgun (WGS) entry which is preliminary data.</text>
</comment>
<gene>
    <name evidence="5" type="ORF">ACFQS8_13885</name>
</gene>
<organism evidence="5 6">
    <name type="scientific">Hirschia litorea</name>
    <dbReference type="NCBI Taxonomy" id="1199156"/>
    <lineage>
        <taxon>Bacteria</taxon>
        <taxon>Pseudomonadati</taxon>
        <taxon>Pseudomonadota</taxon>
        <taxon>Alphaproteobacteria</taxon>
        <taxon>Hyphomonadales</taxon>
        <taxon>Hyphomonadaceae</taxon>
        <taxon>Hirschia</taxon>
    </lineage>
</organism>
<dbReference type="SUPFAM" id="SSF53613">
    <property type="entry name" value="Ribokinase-like"/>
    <property type="match status" value="1"/>
</dbReference>
<evidence type="ECO:0000313" key="5">
    <source>
        <dbReference type="EMBL" id="MFC7292718.1"/>
    </source>
</evidence>
<dbReference type="GO" id="GO:0016301">
    <property type="term" value="F:kinase activity"/>
    <property type="evidence" value="ECO:0007669"/>
    <property type="project" value="UniProtKB-KW"/>
</dbReference>
<name>A0ABW2INF8_9PROT</name>
<dbReference type="InterPro" id="IPR052700">
    <property type="entry name" value="Carb_kinase_PfkB-like"/>
</dbReference>
<evidence type="ECO:0000256" key="1">
    <source>
        <dbReference type="ARBA" id="ARBA00010688"/>
    </source>
</evidence>
<protein>
    <submittedName>
        <fullName evidence="5">Sugar kinase</fullName>
    </submittedName>
</protein>
<reference evidence="6" key="1">
    <citation type="journal article" date="2019" name="Int. J. Syst. Evol. Microbiol.">
        <title>The Global Catalogue of Microorganisms (GCM) 10K type strain sequencing project: providing services to taxonomists for standard genome sequencing and annotation.</title>
        <authorList>
            <consortium name="The Broad Institute Genomics Platform"/>
            <consortium name="The Broad Institute Genome Sequencing Center for Infectious Disease"/>
            <person name="Wu L."/>
            <person name="Ma J."/>
        </authorList>
    </citation>
    <scope>NUCLEOTIDE SEQUENCE [LARGE SCALE GENOMIC DNA]</scope>
    <source>
        <strain evidence="6">CCUG 51308</strain>
    </source>
</reference>
<keyword evidence="6" id="KW-1185">Reference proteome</keyword>
<keyword evidence="3 5" id="KW-0418">Kinase</keyword>
<dbReference type="PANTHER" id="PTHR43320">
    <property type="entry name" value="SUGAR KINASE"/>
    <property type="match status" value="1"/>
</dbReference>
<dbReference type="InterPro" id="IPR011611">
    <property type="entry name" value="PfkB_dom"/>
</dbReference>
<dbReference type="CDD" id="cd01166">
    <property type="entry name" value="KdgK"/>
    <property type="match status" value="1"/>
</dbReference>
<dbReference type="Gene3D" id="3.40.1190.20">
    <property type="match status" value="1"/>
</dbReference>
<dbReference type="RefSeq" id="WP_382168380.1">
    <property type="nucleotide sequence ID" value="NZ_JBHTBR010000005.1"/>
</dbReference>
<evidence type="ECO:0000256" key="3">
    <source>
        <dbReference type="ARBA" id="ARBA00022777"/>
    </source>
</evidence>
<sequence length="337" mass="36384">MARIICFGEMLLRLSSPSRERLFQSAQLDTNFVGAEANVGVTLSRMGNDVSMVTVLPDNAVGNACCDTLHQQGIDTKSIVRQGERLAVYFLETGAMIRPSSITYDRKYSAFSQAKSDIYDWKALLNGADWLHLSGITLAVSEGAQQASLEAAKTAREMGVKVSFDCNYRPSLWTGREAEGVKIIKEVAAYADLIFGGDKDVQLLFGITRNGDNPAESFQRAAQEFFKQCPHSEYVCSTNRTVLSADSNTLAGFIATKDSFAQTKSWDLHNIVDRIGGGDAFAGGALHKLAAGATPQAIIDFAVATSAIKHTIPGDFNITTEAEVEGLLNHSGGDVKR</sequence>
<keyword evidence="2" id="KW-0808">Transferase</keyword>
<evidence type="ECO:0000313" key="6">
    <source>
        <dbReference type="Proteomes" id="UP001596492"/>
    </source>
</evidence>